<feature type="domain" description="Macro" evidence="1">
    <location>
        <begin position="1"/>
        <end position="166"/>
    </location>
</feature>
<sequence>MVIRQGNIVETSAEVIVNAANTDLILGGGVAGAIRRAGGESIQQECSAHGPIHVGEVAVTGAGRLPQRYIFHAATMTLRDAQTSAEIVAACTRNALQKAEELGCRSIAFPALGTGVAGLALRTCAEAMLREIYEFRLKAKNLELVELVLFDPQAARVFAEEWARLSHASSAQES</sequence>
<gene>
    <name evidence="2" type="ORF">BRCON_0593</name>
</gene>
<reference evidence="2 3" key="1">
    <citation type="submission" date="2018-05" db="EMBL/GenBank/DDBJ databases">
        <title>A metagenomic window into the 2 km-deep terrestrial subsurface aquifer revealed taxonomically and functionally diverse microbial community comprising novel uncultured bacterial lineages.</title>
        <authorList>
            <person name="Kadnikov V.V."/>
            <person name="Mardanov A.V."/>
            <person name="Beletsky A.V."/>
            <person name="Banks D."/>
            <person name="Pimenov N.V."/>
            <person name="Frank Y.A."/>
            <person name="Karnachuk O.V."/>
            <person name="Ravin N.V."/>
        </authorList>
    </citation>
    <scope>NUCLEOTIDE SEQUENCE [LARGE SCALE GENOMIC DNA]</scope>
    <source>
        <strain evidence="2">BY</strain>
    </source>
</reference>
<dbReference type="Gene3D" id="3.40.220.10">
    <property type="entry name" value="Leucine Aminopeptidase, subunit E, domain 1"/>
    <property type="match status" value="1"/>
</dbReference>
<dbReference type="SMART" id="SM00506">
    <property type="entry name" value="A1pp"/>
    <property type="match status" value="1"/>
</dbReference>
<name>A0A2Z4Y2Q3_SUMC1</name>
<dbReference type="AlphaFoldDB" id="A0A2Z4Y2Q3"/>
<dbReference type="InterPro" id="IPR002589">
    <property type="entry name" value="Macro_dom"/>
</dbReference>
<dbReference type="Proteomes" id="UP000262583">
    <property type="component" value="Chromosome"/>
</dbReference>
<evidence type="ECO:0000313" key="3">
    <source>
        <dbReference type="Proteomes" id="UP000262583"/>
    </source>
</evidence>
<evidence type="ECO:0000259" key="1">
    <source>
        <dbReference type="PROSITE" id="PS51154"/>
    </source>
</evidence>
<evidence type="ECO:0000313" key="2">
    <source>
        <dbReference type="EMBL" id="AXA35370.1"/>
    </source>
</evidence>
<dbReference type="PANTHER" id="PTHR11106">
    <property type="entry name" value="GANGLIOSIDE INDUCED DIFFERENTIATION ASSOCIATED PROTEIN 2-RELATED"/>
    <property type="match status" value="1"/>
</dbReference>
<dbReference type="InterPro" id="IPR043472">
    <property type="entry name" value="Macro_dom-like"/>
</dbReference>
<accession>A0A2Z4Y2Q3</accession>
<dbReference type="SUPFAM" id="SSF52949">
    <property type="entry name" value="Macro domain-like"/>
    <property type="match status" value="1"/>
</dbReference>
<dbReference type="PROSITE" id="PS51154">
    <property type="entry name" value="MACRO"/>
    <property type="match status" value="1"/>
</dbReference>
<dbReference type="PANTHER" id="PTHR11106:SF111">
    <property type="entry name" value="MACRO DOMAIN-CONTAINING PROTEIN"/>
    <property type="match status" value="1"/>
</dbReference>
<proteinExistence type="predicted"/>
<dbReference type="Pfam" id="PF01661">
    <property type="entry name" value="Macro"/>
    <property type="match status" value="1"/>
</dbReference>
<protein>
    <recommendedName>
        <fullName evidence="1">Macro domain-containing protein</fullName>
    </recommendedName>
</protein>
<dbReference type="EMBL" id="CP030759">
    <property type="protein sequence ID" value="AXA35370.1"/>
    <property type="molecule type" value="Genomic_DNA"/>
</dbReference>
<dbReference type="KEGG" id="schv:BRCON_0593"/>
<organism evidence="2 3">
    <name type="scientific">Sumerlaea chitinivorans</name>
    <dbReference type="NCBI Taxonomy" id="2250252"/>
    <lineage>
        <taxon>Bacteria</taxon>
        <taxon>Candidatus Sumerlaeota</taxon>
        <taxon>Candidatus Sumerlaeia</taxon>
        <taxon>Candidatus Sumerlaeales</taxon>
        <taxon>Candidatus Sumerlaeaceae</taxon>
        <taxon>Candidatus Sumerlaea</taxon>
    </lineage>
</organism>